<sequence length="70" mass="8122">MKEISILLHEFRNALTRGLISPLEMAKLLNDMNWSLTKNWPDIHNGLSDNLDDVSDNLWTSIQQFGEHDE</sequence>
<evidence type="ECO:0000313" key="2">
    <source>
        <dbReference type="EMBL" id="CAB4178958.1"/>
    </source>
</evidence>
<accession>A0A6J5PNQ1</accession>
<dbReference type="EMBL" id="LR796976">
    <property type="protein sequence ID" value="CAB4178958.1"/>
    <property type="molecule type" value="Genomic_DNA"/>
</dbReference>
<protein>
    <submittedName>
        <fullName evidence="1">Uncharacterized protein</fullName>
    </submittedName>
</protein>
<reference evidence="1" key="1">
    <citation type="submission" date="2020-05" db="EMBL/GenBank/DDBJ databases">
        <authorList>
            <person name="Chiriac C."/>
            <person name="Salcher M."/>
            <person name="Ghai R."/>
            <person name="Kavagutti S V."/>
        </authorList>
    </citation>
    <scope>NUCLEOTIDE SEQUENCE</scope>
</reference>
<dbReference type="EMBL" id="LR796893">
    <property type="protein sequence ID" value="CAB4172812.1"/>
    <property type="molecule type" value="Genomic_DNA"/>
</dbReference>
<gene>
    <name evidence="2" type="ORF">UFOVP1024_23</name>
    <name evidence="1" type="ORF">UFOVP949_2</name>
</gene>
<proteinExistence type="predicted"/>
<evidence type="ECO:0000313" key="1">
    <source>
        <dbReference type="EMBL" id="CAB4172812.1"/>
    </source>
</evidence>
<organism evidence="1">
    <name type="scientific">uncultured Caudovirales phage</name>
    <dbReference type="NCBI Taxonomy" id="2100421"/>
    <lineage>
        <taxon>Viruses</taxon>
        <taxon>Duplodnaviria</taxon>
        <taxon>Heunggongvirae</taxon>
        <taxon>Uroviricota</taxon>
        <taxon>Caudoviricetes</taxon>
        <taxon>Peduoviridae</taxon>
        <taxon>Maltschvirus</taxon>
        <taxon>Maltschvirus maltsch</taxon>
    </lineage>
</organism>
<name>A0A6J5PNQ1_9CAUD</name>